<reference evidence="1" key="1">
    <citation type="submission" date="2017-05" db="UniProtKB">
        <authorList>
            <consortium name="EnsemblMetazoa"/>
        </authorList>
    </citation>
    <scope>IDENTIFICATION</scope>
</reference>
<organism evidence="1">
    <name type="scientific">Amphimedon queenslandica</name>
    <name type="common">Sponge</name>
    <dbReference type="NCBI Taxonomy" id="400682"/>
    <lineage>
        <taxon>Eukaryota</taxon>
        <taxon>Metazoa</taxon>
        <taxon>Porifera</taxon>
        <taxon>Demospongiae</taxon>
        <taxon>Heteroscleromorpha</taxon>
        <taxon>Haplosclerida</taxon>
        <taxon>Niphatidae</taxon>
        <taxon>Amphimedon</taxon>
    </lineage>
</organism>
<dbReference type="EnsemblMetazoa" id="Aqu2.1.29325_001">
    <property type="protein sequence ID" value="Aqu2.1.29325_001"/>
    <property type="gene ID" value="Aqu2.1.29325"/>
</dbReference>
<evidence type="ECO:0008006" key="2">
    <source>
        <dbReference type="Google" id="ProtNLM"/>
    </source>
</evidence>
<sequence>MSTRHLASKFSDFYARPFTGVSGSLKIYIESMWNEEYSSSFPGCYEAKEWDVYILFKSLFDHYSMMFLLPGYVEGFLVHLMVNEENNKTEFYCDYVKLCKFKAEKYKGLKALSLGTTMPLTAAHIITKAHEILASMGAYHAVLNNCQDYCKKIASGIGVSSRFANWKNLIFADAFDGTSSPSFTDSVSDIVSSASSLSLVGPRRGTSLVMAASKLSAMYEELKKALMPRMQTLGIED</sequence>
<dbReference type="InParanoid" id="A0A1X7UMW7"/>
<name>A0A1X7UMW7_AMPQE</name>
<protein>
    <recommendedName>
        <fullName evidence="2">PPPDE domain-containing protein</fullName>
    </recommendedName>
</protein>
<proteinExistence type="predicted"/>
<evidence type="ECO:0000313" key="1">
    <source>
        <dbReference type="EnsemblMetazoa" id="Aqu2.1.29325_001"/>
    </source>
</evidence>
<accession>A0A1X7UMW7</accession>
<dbReference type="AlphaFoldDB" id="A0A1X7UMW7"/>